<dbReference type="InterPro" id="IPR041709">
    <property type="entry name" value="EF-Tu_GTP-bd"/>
</dbReference>
<dbReference type="Pfam" id="PF03144">
    <property type="entry name" value="GTP_EFTU_D2"/>
    <property type="match status" value="1"/>
</dbReference>
<proteinExistence type="inferred from homology"/>
<dbReference type="GO" id="GO:0003746">
    <property type="term" value="F:translation elongation factor activity"/>
    <property type="evidence" value="ECO:0007669"/>
    <property type="project" value="UniProtKB-UniRule"/>
</dbReference>
<evidence type="ECO:0000256" key="5">
    <source>
        <dbReference type="ARBA" id="ARBA00022917"/>
    </source>
</evidence>
<dbReference type="PANTHER" id="PTHR43721">
    <property type="entry name" value="ELONGATION FACTOR TU-RELATED"/>
    <property type="match status" value="1"/>
</dbReference>
<dbReference type="InterPro" id="IPR004541">
    <property type="entry name" value="Transl_elong_EFTu/EF1A_bac/org"/>
</dbReference>
<dbReference type="NCBIfam" id="NF009373">
    <property type="entry name" value="PRK12736.1"/>
    <property type="match status" value="1"/>
</dbReference>
<dbReference type="Pfam" id="PF00009">
    <property type="entry name" value="GTP_EFTU"/>
    <property type="match status" value="1"/>
</dbReference>
<dbReference type="FunFam" id="2.40.30.10:FF:000001">
    <property type="entry name" value="Elongation factor Tu"/>
    <property type="match status" value="1"/>
</dbReference>
<keyword evidence="5" id="KW-0648">Protein biosynthesis</keyword>
<comment type="subunit">
    <text evidence="10">(Microbial infection) Upon infection by bacteriophage Qbeta, part of the viral RNA-dependent RNA polymerase complex, the other subunits are the viral replicase catalytic subunit (AC P14647), host ribosomal protein S1 and EF-Ts.</text>
</comment>
<keyword evidence="6" id="KW-0342">GTP-binding</keyword>
<evidence type="ECO:0000259" key="12">
    <source>
        <dbReference type="PROSITE" id="PS51722"/>
    </source>
</evidence>
<dbReference type="NCBIfam" id="TIGR00485">
    <property type="entry name" value="EF-Tu"/>
    <property type="match status" value="1"/>
</dbReference>
<comment type="subunit">
    <text evidence="9">Monomer. Heterotetramer composed of two EF-Ts.EF-Tu dimer complexes.</text>
</comment>
<dbReference type="GO" id="GO:0005829">
    <property type="term" value="C:cytosol"/>
    <property type="evidence" value="ECO:0007669"/>
    <property type="project" value="TreeGrafter"/>
</dbReference>
<comment type="similarity">
    <text evidence="1">Belongs to the TRAFAC class translation factor GTPase superfamily. Classic translation factor GTPase family. EF-Tu/EF-1A subfamily.</text>
</comment>
<dbReference type="Gene3D" id="2.40.30.10">
    <property type="entry name" value="Translation factors"/>
    <property type="match status" value="2"/>
</dbReference>
<dbReference type="InterPro" id="IPR004161">
    <property type="entry name" value="EFTu-like_2"/>
</dbReference>
<evidence type="ECO:0000256" key="8">
    <source>
        <dbReference type="ARBA" id="ARBA00058140"/>
    </source>
</evidence>
<keyword evidence="2" id="KW-0547">Nucleotide-binding</keyword>
<dbReference type="InterPro" id="IPR027417">
    <property type="entry name" value="P-loop_NTPase"/>
</dbReference>
<dbReference type="InterPro" id="IPR000795">
    <property type="entry name" value="T_Tr_GTP-bd_dom"/>
</dbReference>
<dbReference type="CDD" id="cd01884">
    <property type="entry name" value="EF_Tu"/>
    <property type="match status" value="1"/>
</dbReference>
<accession>A0A2G1W7F7</accession>
<organism evidence="13 14">
    <name type="scientific">Rhodopirellula bahusiensis</name>
    <dbReference type="NCBI Taxonomy" id="2014065"/>
    <lineage>
        <taxon>Bacteria</taxon>
        <taxon>Pseudomonadati</taxon>
        <taxon>Planctomycetota</taxon>
        <taxon>Planctomycetia</taxon>
        <taxon>Pirellulales</taxon>
        <taxon>Pirellulaceae</taxon>
        <taxon>Rhodopirellula</taxon>
    </lineage>
</organism>
<dbReference type="CDD" id="cd03707">
    <property type="entry name" value="EFTU_III"/>
    <property type="match status" value="1"/>
</dbReference>
<name>A0A2G1W7F7_9BACT</name>
<comment type="caution">
    <text evidence="13">The sequence shown here is derived from an EMBL/GenBank/DDBJ whole genome shotgun (WGS) entry which is preliminary data.</text>
</comment>
<dbReference type="FunFam" id="3.40.50.300:FF:000003">
    <property type="entry name" value="Elongation factor Tu"/>
    <property type="match status" value="1"/>
</dbReference>
<dbReference type="GO" id="GO:0003924">
    <property type="term" value="F:GTPase activity"/>
    <property type="evidence" value="ECO:0007669"/>
    <property type="project" value="InterPro"/>
</dbReference>
<dbReference type="RefSeq" id="WP_099261066.1">
    <property type="nucleotide sequence ID" value="NZ_NIZW01000009.1"/>
</dbReference>
<dbReference type="SUPFAM" id="SSF50447">
    <property type="entry name" value="Translation proteins"/>
    <property type="match status" value="1"/>
</dbReference>
<evidence type="ECO:0000256" key="1">
    <source>
        <dbReference type="ARBA" id="ARBA00007249"/>
    </source>
</evidence>
<dbReference type="SUPFAM" id="SSF50465">
    <property type="entry name" value="EF-Tu/eEF-1alpha/eIF2-gamma C-terminal domain"/>
    <property type="match status" value="1"/>
</dbReference>
<dbReference type="NCBIfam" id="NF009372">
    <property type="entry name" value="PRK12735.1"/>
    <property type="match status" value="1"/>
</dbReference>
<dbReference type="PROSITE" id="PS51722">
    <property type="entry name" value="G_TR_2"/>
    <property type="match status" value="1"/>
</dbReference>
<keyword evidence="14" id="KW-1185">Reference proteome</keyword>
<evidence type="ECO:0000313" key="14">
    <source>
        <dbReference type="Proteomes" id="UP000225740"/>
    </source>
</evidence>
<keyword evidence="4" id="KW-0378">Hydrolase</keyword>
<dbReference type="Pfam" id="PF03143">
    <property type="entry name" value="GTP_EFTU_D3"/>
    <property type="match status" value="1"/>
</dbReference>
<dbReference type="InterPro" id="IPR050055">
    <property type="entry name" value="EF-Tu_GTPase"/>
</dbReference>
<evidence type="ECO:0000256" key="4">
    <source>
        <dbReference type="ARBA" id="ARBA00022801"/>
    </source>
</evidence>
<dbReference type="EMBL" id="NIZW01000009">
    <property type="protein sequence ID" value="PHQ34760.1"/>
    <property type="molecule type" value="Genomic_DNA"/>
</dbReference>
<dbReference type="GeneID" id="90609004"/>
<evidence type="ECO:0000256" key="7">
    <source>
        <dbReference type="ARBA" id="ARBA00029554"/>
    </source>
</evidence>
<evidence type="ECO:0000256" key="2">
    <source>
        <dbReference type="ARBA" id="ARBA00022741"/>
    </source>
</evidence>
<protein>
    <recommendedName>
        <fullName evidence="7 11">Elongation factor Tu</fullName>
    </recommendedName>
</protein>
<dbReference type="SUPFAM" id="SSF52540">
    <property type="entry name" value="P-loop containing nucleoside triphosphate hydrolases"/>
    <property type="match status" value="1"/>
</dbReference>
<dbReference type="AlphaFoldDB" id="A0A2G1W7F7"/>
<comment type="function">
    <text evidence="8">May play an important regulatory role in cell growth and in the bacterial response to nutrient deprivation.</text>
</comment>
<sequence length="398" mass="42738">MVQTEMTQKVSVNVGTIGHIDHGKTTLTSAILRVQAEKGLAKYKSYESIAKGGIVRDKNKTVTVIASHVKYETDGRSYAHIDCPGHADYIKNMITGAAQMDGAVLLVSAADGPMPQTREHILLARQVGVPHLVVFMNKCDLVEDAELLDLVEMDLREMLTQHGYAGDDVPVIRGSAKQAHDDPANPITIGCIEQLLDALDHSIPDPQRSIDKPFLMPIENVYSIAGRGTVVTGKIEQGIVAAGDSIDIVGLADETPSDVITQVESFGEVLENGKAGDNVGVLLRKTAHTAITKGQVLAKTGSVTPHREFEAEVYVLKKEEGGRHTPFFDGYAPQFFFRTTNVTGSASVLDGVQMAMPGDGVHLRVALKQPIALRDGDRFAIREGGKTVGSGVVTRVVV</sequence>
<dbReference type="NCBIfam" id="NF000766">
    <property type="entry name" value="PRK00049.1"/>
    <property type="match status" value="1"/>
</dbReference>
<reference evidence="13 14" key="1">
    <citation type="submission" date="2017-06" db="EMBL/GenBank/DDBJ databases">
        <title>Description of Rhodopirellula bahusiensis sp. nov.</title>
        <authorList>
            <person name="Kizina J."/>
            <person name="Harder J."/>
        </authorList>
    </citation>
    <scope>NUCLEOTIDE SEQUENCE [LARGE SCALE GENOMIC DNA]</scope>
    <source>
        <strain evidence="13 14">SWK21</strain>
    </source>
</reference>
<dbReference type="PANTHER" id="PTHR43721:SF22">
    <property type="entry name" value="ELONGATION FACTOR TU, MITOCHONDRIAL"/>
    <property type="match status" value="1"/>
</dbReference>
<dbReference type="NCBIfam" id="TIGR00231">
    <property type="entry name" value="small_GTP"/>
    <property type="match status" value="1"/>
</dbReference>
<evidence type="ECO:0000256" key="9">
    <source>
        <dbReference type="ARBA" id="ARBA00063778"/>
    </source>
</evidence>
<evidence type="ECO:0000256" key="3">
    <source>
        <dbReference type="ARBA" id="ARBA00022768"/>
    </source>
</evidence>
<dbReference type="InterPro" id="IPR005225">
    <property type="entry name" value="Small_GTP-bd"/>
</dbReference>
<evidence type="ECO:0000256" key="6">
    <source>
        <dbReference type="ARBA" id="ARBA00023134"/>
    </source>
</evidence>
<evidence type="ECO:0000256" key="11">
    <source>
        <dbReference type="NCBIfam" id="TIGR00485"/>
    </source>
</evidence>
<feature type="domain" description="Tr-type G" evidence="12">
    <location>
        <begin position="9"/>
        <end position="207"/>
    </location>
</feature>
<keyword evidence="3 13" id="KW-0251">Elongation factor</keyword>
<dbReference type="Gene3D" id="3.40.50.300">
    <property type="entry name" value="P-loop containing nucleotide triphosphate hydrolases"/>
    <property type="match status" value="1"/>
</dbReference>
<dbReference type="OrthoDB" id="9804504at2"/>
<dbReference type="GO" id="GO:0005525">
    <property type="term" value="F:GTP binding"/>
    <property type="evidence" value="ECO:0007669"/>
    <property type="project" value="UniProtKB-UniRule"/>
</dbReference>
<dbReference type="InterPro" id="IPR009001">
    <property type="entry name" value="Transl_elong_EF1A/Init_IF2_C"/>
</dbReference>
<dbReference type="Proteomes" id="UP000225740">
    <property type="component" value="Unassembled WGS sequence"/>
</dbReference>
<gene>
    <name evidence="13" type="primary">tuf</name>
    <name evidence="13" type="ORF">CEE69_12845</name>
</gene>
<evidence type="ECO:0000313" key="13">
    <source>
        <dbReference type="EMBL" id="PHQ34760.1"/>
    </source>
</evidence>
<dbReference type="InterPro" id="IPR009000">
    <property type="entry name" value="Transl_B-barrel_sf"/>
</dbReference>
<evidence type="ECO:0000256" key="10">
    <source>
        <dbReference type="ARBA" id="ARBA00064283"/>
    </source>
</evidence>
<dbReference type="PRINTS" id="PR00315">
    <property type="entry name" value="ELONGATNFCT"/>
</dbReference>
<dbReference type="InterPro" id="IPR004160">
    <property type="entry name" value="Transl_elong_EFTu/EF1A_C"/>
</dbReference>